<dbReference type="AlphaFoldDB" id="A0ABD0WA17"/>
<name>A0ABD0WA17_UMBPY</name>
<proteinExistence type="predicted"/>
<evidence type="ECO:0000256" key="6">
    <source>
        <dbReference type="ARBA" id="ARBA00023242"/>
    </source>
</evidence>
<dbReference type="PROSITE" id="PS00028">
    <property type="entry name" value="ZINC_FINGER_C2H2_1"/>
    <property type="match status" value="5"/>
</dbReference>
<dbReference type="InterPro" id="IPR036236">
    <property type="entry name" value="Znf_C2H2_sf"/>
</dbReference>
<dbReference type="PANTHER" id="PTHR16515">
    <property type="entry name" value="PR DOMAIN ZINC FINGER PROTEIN"/>
    <property type="match status" value="1"/>
</dbReference>
<dbReference type="Pfam" id="PF00096">
    <property type="entry name" value="zf-C2H2"/>
    <property type="match status" value="2"/>
</dbReference>
<protein>
    <recommendedName>
        <fullName evidence="9">C2H2-type domain-containing protein</fullName>
    </recommendedName>
</protein>
<dbReference type="FunFam" id="3.30.160.60:FF:001498">
    <property type="entry name" value="Zinc finger protein 404"/>
    <property type="match status" value="1"/>
</dbReference>
<gene>
    <name evidence="10" type="ORF">UPYG_G00266680</name>
</gene>
<dbReference type="GO" id="GO:0045596">
    <property type="term" value="P:negative regulation of cell differentiation"/>
    <property type="evidence" value="ECO:0007669"/>
    <property type="project" value="UniProtKB-ARBA"/>
</dbReference>
<dbReference type="Proteomes" id="UP001557470">
    <property type="component" value="Unassembled WGS sequence"/>
</dbReference>
<dbReference type="FunFam" id="3.30.160.60:FF:000912">
    <property type="entry name" value="Zinc finger protein 660"/>
    <property type="match status" value="1"/>
</dbReference>
<keyword evidence="2" id="KW-0479">Metal-binding</keyword>
<dbReference type="InterPro" id="IPR013087">
    <property type="entry name" value="Znf_C2H2_type"/>
</dbReference>
<feature type="domain" description="C2H2-type" evidence="9">
    <location>
        <begin position="251"/>
        <end position="278"/>
    </location>
</feature>
<evidence type="ECO:0000256" key="5">
    <source>
        <dbReference type="ARBA" id="ARBA00022833"/>
    </source>
</evidence>
<evidence type="ECO:0000256" key="3">
    <source>
        <dbReference type="ARBA" id="ARBA00022737"/>
    </source>
</evidence>
<dbReference type="EMBL" id="JAGEUA010000008">
    <property type="protein sequence ID" value="KAL0968424.1"/>
    <property type="molecule type" value="Genomic_DNA"/>
</dbReference>
<evidence type="ECO:0000259" key="9">
    <source>
        <dbReference type="PROSITE" id="PS50157"/>
    </source>
</evidence>
<dbReference type="Gene3D" id="3.30.160.60">
    <property type="entry name" value="Classic Zinc Finger"/>
    <property type="match status" value="4"/>
</dbReference>
<evidence type="ECO:0000256" key="1">
    <source>
        <dbReference type="ARBA" id="ARBA00004123"/>
    </source>
</evidence>
<evidence type="ECO:0000313" key="11">
    <source>
        <dbReference type="Proteomes" id="UP001557470"/>
    </source>
</evidence>
<evidence type="ECO:0000313" key="10">
    <source>
        <dbReference type="EMBL" id="KAL0968424.1"/>
    </source>
</evidence>
<reference evidence="10 11" key="1">
    <citation type="submission" date="2024-06" db="EMBL/GenBank/DDBJ databases">
        <authorList>
            <person name="Pan Q."/>
            <person name="Wen M."/>
            <person name="Jouanno E."/>
            <person name="Zahm M."/>
            <person name="Klopp C."/>
            <person name="Cabau C."/>
            <person name="Louis A."/>
            <person name="Berthelot C."/>
            <person name="Parey E."/>
            <person name="Roest Crollius H."/>
            <person name="Montfort J."/>
            <person name="Robinson-Rechavi M."/>
            <person name="Bouchez O."/>
            <person name="Lampietro C."/>
            <person name="Lopez Roques C."/>
            <person name="Donnadieu C."/>
            <person name="Postlethwait J."/>
            <person name="Bobe J."/>
            <person name="Verreycken H."/>
            <person name="Guiguen Y."/>
        </authorList>
    </citation>
    <scope>NUCLEOTIDE SEQUENCE [LARGE SCALE GENOMIC DNA]</scope>
    <source>
        <strain evidence="10">Up_M1</strain>
        <tissue evidence="10">Testis</tissue>
    </source>
</reference>
<keyword evidence="6" id="KW-0539">Nucleus</keyword>
<keyword evidence="11" id="KW-1185">Reference proteome</keyword>
<keyword evidence="5" id="KW-0862">Zinc</keyword>
<keyword evidence="4 7" id="KW-0863">Zinc-finger</keyword>
<dbReference type="SUPFAM" id="SSF57667">
    <property type="entry name" value="beta-beta-alpha zinc fingers"/>
    <property type="match status" value="3"/>
</dbReference>
<dbReference type="SMART" id="SM00355">
    <property type="entry name" value="ZnF_C2H2"/>
    <property type="match status" value="5"/>
</dbReference>
<sequence>MSKMQWLRVFLNERLIATAEEIFGAVEKTIAEEVCRSKEENDRLQRLLDIALLKLHRADMLQQIVPDEEVSPNQQECVQEWSISLRQEDPELQQIKEEQEEHRSSPWEERLEGAQNDTKASRFTPPFMEHHRDTLRSHLYDAQSDGENERGFLPSTSTAHIKSENSVEDYMVLETTSDSQHISTENIFCPAAQSKNVDMIGIGRPQSRHMAVKSKKALTVKCQKSHMNVKYRKTTESSNLKSHRQSDNTSCHCKVCGKSFQYMGSLMKHVQTHTKEKEHICGVCGKCFESTESTKHHIQTHIADRMCCHVCSKCFTSNRDLIVHMRTHTGEKPYPCSACGKEFSVRNSLKRHMKIHAGSKSNFCSHCDKSFSSSFRLSFHMMRSHRMAFM</sequence>
<dbReference type="Pfam" id="PF13912">
    <property type="entry name" value="zf-C2H2_6"/>
    <property type="match status" value="1"/>
</dbReference>
<feature type="domain" description="C2H2-type" evidence="9">
    <location>
        <begin position="362"/>
        <end position="385"/>
    </location>
</feature>
<feature type="domain" description="C2H2-type" evidence="9">
    <location>
        <begin position="306"/>
        <end position="333"/>
    </location>
</feature>
<evidence type="ECO:0000256" key="7">
    <source>
        <dbReference type="PROSITE-ProRule" id="PRU00042"/>
    </source>
</evidence>
<dbReference type="GO" id="GO:0008270">
    <property type="term" value="F:zinc ion binding"/>
    <property type="evidence" value="ECO:0007669"/>
    <property type="project" value="UniProtKB-KW"/>
</dbReference>
<organism evidence="10 11">
    <name type="scientific">Umbra pygmaea</name>
    <name type="common">Eastern mudminnow</name>
    <dbReference type="NCBI Taxonomy" id="75934"/>
    <lineage>
        <taxon>Eukaryota</taxon>
        <taxon>Metazoa</taxon>
        <taxon>Chordata</taxon>
        <taxon>Craniata</taxon>
        <taxon>Vertebrata</taxon>
        <taxon>Euteleostomi</taxon>
        <taxon>Actinopterygii</taxon>
        <taxon>Neopterygii</taxon>
        <taxon>Teleostei</taxon>
        <taxon>Protacanthopterygii</taxon>
        <taxon>Esociformes</taxon>
        <taxon>Umbridae</taxon>
        <taxon>Umbra</taxon>
    </lineage>
</organism>
<evidence type="ECO:0000256" key="8">
    <source>
        <dbReference type="SAM" id="MobiDB-lite"/>
    </source>
</evidence>
<feature type="region of interest" description="Disordered" evidence="8">
    <location>
        <begin position="95"/>
        <end position="125"/>
    </location>
</feature>
<comment type="subcellular location">
    <subcellularLocation>
        <location evidence="1">Nucleus</location>
    </subcellularLocation>
</comment>
<feature type="domain" description="C2H2-type" evidence="9">
    <location>
        <begin position="279"/>
        <end position="306"/>
    </location>
</feature>
<dbReference type="InterPro" id="IPR050331">
    <property type="entry name" value="Zinc_finger"/>
</dbReference>
<accession>A0ABD0WA17</accession>
<dbReference type="PANTHER" id="PTHR16515:SF66">
    <property type="entry name" value="C2H2-TYPE DOMAIN-CONTAINING PROTEIN"/>
    <property type="match status" value="1"/>
</dbReference>
<dbReference type="GO" id="GO:0005634">
    <property type="term" value="C:nucleus"/>
    <property type="evidence" value="ECO:0007669"/>
    <property type="project" value="UniProtKB-SubCell"/>
</dbReference>
<keyword evidence="3" id="KW-0677">Repeat</keyword>
<dbReference type="PROSITE" id="PS50157">
    <property type="entry name" value="ZINC_FINGER_C2H2_2"/>
    <property type="match status" value="5"/>
</dbReference>
<comment type="caution">
    <text evidence="10">The sequence shown here is derived from an EMBL/GenBank/DDBJ whole genome shotgun (WGS) entry which is preliminary data.</text>
</comment>
<feature type="compositionally biased region" description="Basic and acidic residues" evidence="8">
    <location>
        <begin position="95"/>
        <end position="112"/>
    </location>
</feature>
<evidence type="ECO:0000256" key="2">
    <source>
        <dbReference type="ARBA" id="ARBA00022723"/>
    </source>
</evidence>
<evidence type="ECO:0000256" key="4">
    <source>
        <dbReference type="ARBA" id="ARBA00022771"/>
    </source>
</evidence>
<feature type="domain" description="C2H2-type" evidence="9">
    <location>
        <begin position="334"/>
        <end position="361"/>
    </location>
</feature>